<gene>
    <name evidence="1" type="ORF">PXEA_LOCUS8111</name>
</gene>
<dbReference type="AlphaFoldDB" id="A0A448WLN7"/>
<evidence type="ECO:0000313" key="1">
    <source>
        <dbReference type="EMBL" id="VEL14671.1"/>
    </source>
</evidence>
<comment type="caution">
    <text evidence="1">The sequence shown here is derived from an EMBL/GenBank/DDBJ whole genome shotgun (WGS) entry which is preliminary data.</text>
</comment>
<keyword evidence="2" id="KW-1185">Reference proteome</keyword>
<sequence>MTPDTIARGEIDLHAVAGCLGADWQALYKVLMSDKVVDLQSELQRIESSAKSQVGSGQTKQDFDSAAAFVSLLLWFQAMKPLNKATDIHTKML</sequence>
<dbReference type="EMBL" id="CAAALY010021934">
    <property type="protein sequence ID" value="VEL14671.1"/>
    <property type="molecule type" value="Genomic_DNA"/>
</dbReference>
<protein>
    <submittedName>
        <fullName evidence="1">Uncharacterized protein</fullName>
    </submittedName>
</protein>
<accession>A0A448WLN7</accession>
<dbReference type="Proteomes" id="UP000784294">
    <property type="component" value="Unassembled WGS sequence"/>
</dbReference>
<reference evidence="1" key="1">
    <citation type="submission" date="2018-11" db="EMBL/GenBank/DDBJ databases">
        <authorList>
            <consortium name="Pathogen Informatics"/>
        </authorList>
    </citation>
    <scope>NUCLEOTIDE SEQUENCE</scope>
</reference>
<proteinExistence type="predicted"/>
<name>A0A448WLN7_9PLAT</name>
<evidence type="ECO:0000313" key="2">
    <source>
        <dbReference type="Proteomes" id="UP000784294"/>
    </source>
</evidence>
<organism evidence="1 2">
    <name type="scientific">Protopolystoma xenopodis</name>
    <dbReference type="NCBI Taxonomy" id="117903"/>
    <lineage>
        <taxon>Eukaryota</taxon>
        <taxon>Metazoa</taxon>
        <taxon>Spiralia</taxon>
        <taxon>Lophotrochozoa</taxon>
        <taxon>Platyhelminthes</taxon>
        <taxon>Monogenea</taxon>
        <taxon>Polyopisthocotylea</taxon>
        <taxon>Polystomatidea</taxon>
        <taxon>Polystomatidae</taxon>
        <taxon>Protopolystoma</taxon>
    </lineage>
</organism>